<evidence type="ECO:0000256" key="1">
    <source>
        <dbReference type="SAM" id="MobiDB-lite"/>
    </source>
</evidence>
<accession>A0A182NW18</accession>
<protein>
    <submittedName>
        <fullName evidence="2">Uncharacterized protein</fullName>
    </submittedName>
</protein>
<dbReference type="Proteomes" id="UP000075884">
    <property type="component" value="Unassembled WGS sequence"/>
</dbReference>
<dbReference type="EnsemblMetazoa" id="ADIR014104-RA">
    <property type="protein sequence ID" value="ADIR014104-PA"/>
    <property type="gene ID" value="ADIR014104"/>
</dbReference>
<proteinExistence type="predicted"/>
<dbReference type="VEuPathDB" id="VectorBase:ADIR014104"/>
<reference evidence="2" key="2">
    <citation type="submission" date="2020-05" db="UniProtKB">
        <authorList>
            <consortium name="EnsemblMetazoa"/>
        </authorList>
    </citation>
    <scope>IDENTIFICATION</scope>
    <source>
        <strain evidence="2">WRAIR2</strain>
    </source>
</reference>
<reference evidence="3" key="1">
    <citation type="submission" date="2013-03" db="EMBL/GenBank/DDBJ databases">
        <title>The Genome Sequence of Anopheles dirus WRAIR2.</title>
        <authorList>
            <consortium name="The Broad Institute Genomics Platform"/>
            <person name="Neafsey D.E."/>
            <person name="Walton C."/>
            <person name="Walker B."/>
            <person name="Young S.K."/>
            <person name="Zeng Q."/>
            <person name="Gargeya S."/>
            <person name="Fitzgerald M."/>
            <person name="Haas B."/>
            <person name="Abouelleil A."/>
            <person name="Allen A.W."/>
            <person name="Alvarado L."/>
            <person name="Arachchi H.M."/>
            <person name="Berlin A.M."/>
            <person name="Chapman S.B."/>
            <person name="Gainer-Dewar J."/>
            <person name="Goldberg J."/>
            <person name="Griggs A."/>
            <person name="Gujja S."/>
            <person name="Hansen M."/>
            <person name="Howarth C."/>
            <person name="Imamovic A."/>
            <person name="Ireland A."/>
            <person name="Larimer J."/>
            <person name="McCowan C."/>
            <person name="Murphy C."/>
            <person name="Pearson M."/>
            <person name="Poon T.W."/>
            <person name="Priest M."/>
            <person name="Roberts A."/>
            <person name="Saif S."/>
            <person name="Shea T."/>
            <person name="Sisk P."/>
            <person name="Sykes S."/>
            <person name="Wortman J."/>
            <person name="Nusbaum C."/>
            <person name="Birren B."/>
        </authorList>
    </citation>
    <scope>NUCLEOTIDE SEQUENCE [LARGE SCALE GENOMIC DNA]</scope>
    <source>
        <strain evidence="3">WRAIR2</strain>
    </source>
</reference>
<organism evidence="2 3">
    <name type="scientific">Anopheles dirus</name>
    <dbReference type="NCBI Taxonomy" id="7168"/>
    <lineage>
        <taxon>Eukaryota</taxon>
        <taxon>Metazoa</taxon>
        <taxon>Ecdysozoa</taxon>
        <taxon>Arthropoda</taxon>
        <taxon>Hexapoda</taxon>
        <taxon>Insecta</taxon>
        <taxon>Pterygota</taxon>
        <taxon>Neoptera</taxon>
        <taxon>Endopterygota</taxon>
        <taxon>Diptera</taxon>
        <taxon>Nematocera</taxon>
        <taxon>Culicoidea</taxon>
        <taxon>Culicidae</taxon>
        <taxon>Anophelinae</taxon>
        <taxon>Anopheles</taxon>
    </lineage>
</organism>
<name>A0A182NW18_9DIPT</name>
<sequence length="70" mass="7437">KCSETWLGLAIPWPWPSVLNAPGPVPILVSSTGSGQVVKPAALARKNLLQNNDPKTIASERERTSPCASE</sequence>
<evidence type="ECO:0000313" key="2">
    <source>
        <dbReference type="EnsemblMetazoa" id="ADIR014104-PA"/>
    </source>
</evidence>
<feature type="region of interest" description="Disordered" evidence="1">
    <location>
        <begin position="50"/>
        <end position="70"/>
    </location>
</feature>
<dbReference type="AlphaFoldDB" id="A0A182NW18"/>
<evidence type="ECO:0000313" key="3">
    <source>
        <dbReference type="Proteomes" id="UP000075884"/>
    </source>
</evidence>
<keyword evidence="3" id="KW-1185">Reference proteome</keyword>